<dbReference type="EMBL" id="MFLA01000033">
    <property type="protein sequence ID" value="OGG58402.1"/>
    <property type="molecule type" value="Genomic_DNA"/>
</dbReference>
<reference evidence="2 3" key="1">
    <citation type="journal article" date="2016" name="Nat. Commun.">
        <title>Thousands of microbial genomes shed light on interconnected biogeochemical processes in an aquifer system.</title>
        <authorList>
            <person name="Anantharaman K."/>
            <person name="Brown C.T."/>
            <person name="Hug L.A."/>
            <person name="Sharon I."/>
            <person name="Castelle C.J."/>
            <person name="Probst A.J."/>
            <person name="Thomas B.C."/>
            <person name="Singh A."/>
            <person name="Wilkins M.J."/>
            <person name="Karaoz U."/>
            <person name="Brodie E.L."/>
            <person name="Williams K.H."/>
            <person name="Hubbard S.S."/>
            <person name="Banfield J.F."/>
        </authorList>
    </citation>
    <scope>NUCLEOTIDE SEQUENCE [LARGE SCALE GENOMIC DNA]</scope>
</reference>
<dbReference type="Proteomes" id="UP000176377">
    <property type="component" value="Unassembled WGS sequence"/>
</dbReference>
<dbReference type="Pfam" id="PF00856">
    <property type="entry name" value="SET"/>
    <property type="match status" value="1"/>
</dbReference>
<gene>
    <name evidence="2" type="ORF">A2765_05645</name>
</gene>
<sequence>MIHIKYKLDRSPFHGIGLFADESIVKGTLIYTASPLLDVNITQEQFDSLSEKEQKEIRWWGFLDPVSNKWHVDFDVTHFINHADDAAVTQDTVHNDAYLIAARDIKAGEELTQNYLEFESEEDLRKRGIVPAQIS</sequence>
<protein>
    <recommendedName>
        <fullName evidence="1">SET domain-containing protein</fullName>
    </recommendedName>
</protein>
<dbReference type="InterPro" id="IPR046341">
    <property type="entry name" value="SET_dom_sf"/>
</dbReference>
<proteinExistence type="predicted"/>
<evidence type="ECO:0000313" key="2">
    <source>
        <dbReference type="EMBL" id="OGG58402.1"/>
    </source>
</evidence>
<evidence type="ECO:0000313" key="3">
    <source>
        <dbReference type="Proteomes" id="UP000176377"/>
    </source>
</evidence>
<accession>A0A1F6DBJ3</accession>
<dbReference type="SMART" id="SM00317">
    <property type="entry name" value="SET"/>
    <property type="match status" value="1"/>
</dbReference>
<feature type="domain" description="SET" evidence="1">
    <location>
        <begin position="4"/>
        <end position="116"/>
    </location>
</feature>
<name>A0A1F6DBJ3_9BACT</name>
<dbReference type="CDD" id="cd08161">
    <property type="entry name" value="SET"/>
    <property type="match status" value="1"/>
</dbReference>
<dbReference type="InterPro" id="IPR001214">
    <property type="entry name" value="SET_dom"/>
</dbReference>
<dbReference type="PROSITE" id="PS50280">
    <property type="entry name" value="SET"/>
    <property type="match status" value="1"/>
</dbReference>
<dbReference type="SUPFAM" id="SSF82199">
    <property type="entry name" value="SET domain"/>
    <property type="match status" value="1"/>
</dbReference>
<organism evidence="2 3">
    <name type="scientific">Candidatus Kaiserbacteria bacterium RIFCSPHIGHO2_01_FULL_56_24</name>
    <dbReference type="NCBI Taxonomy" id="1798487"/>
    <lineage>
        <taxon>Bacteria</taxon>
        <taxon>Candidatus Kaiseribacteriota</taxon>
    </lineage>
</organism>
<evidence type="ECO:0000259" key="1">
    <source>
        <dbReference type="PROSITE" id="PS50280"/>
    </source>
</evidence>
<comment type="caution">
    <text evidence="2">The sequence shown here is derived from an EMBL/GenBank/DDBJ whole genome shotgun (WGS) entry which is preliminary data.</text>
</comment>
<dbReference type="AlphaFoldDB" id="A0A1F6DBJ3"/>
<dbReference type="Gene3D" id="2.170.270.10">
    <property type="entry name" value="SET domain"/>
    <property type="match status" value="1"/>
</dbReference>